<keyword evidence="11" id="KW-1185">Reference proteome</keyword>
<evidence type="ECO:0000256" key="4">
    <source>
        <dbReference type="ARBA" id="ARBA00022741"/>
    </source>
</evidence>
<comment type="similarity">
    <text evidence="2">Belongs to the type II topoisomerase GyrB family.</text>
</comment>
<dbReference type="Pfam" id="PF02518">
    <property type="entry name" value="HATPase_c"/>
    <property type="match status" value="1"/>
</dbReference>
<keyword evidence="8" id="KW-0413">Isomerase</keyword>
<evidence type="ECO:0000256" key="5">
    <source>
        <dbReference type="ARBA" id="ARBA00022840"/>
    </source>
</evidence>
<evidence type="ECO:0000256" key="3">
    <source>
        <dbReference type="ARBA" id="ARBA00012895"/>
    </source>
</evidence>
<dbReference type="GO" id="GO:0003677">
    <property type="term" value="F:DNA binding"/>
    <property type="evidence" value="ECO:0007669"/>
    <property type="project" value="UniProtKB-KW"/>
</dbReference>
<dbReference type="SUPFAM" id="SSF55874">
    <property type="entry name" value="ATPase domain of HSP90 chaperone/DNA topoisomerase II/histidine kinase"/>
    <property type="match status" value="1"/>
</dbReference>
<protein>
    <recommendedName>
        <fullName evidence="3">DNA topoisomerase (ATP-hydrolyzing)</fullName>
        <ecNumber evidence="3">5.6.2.2</ecNumber>
    </recommendedName>
</protein>
<dbReference type="PANTHER" id="PTHR45866:SF1">
    <property type="entry name" value="DNA GYRASE SUBUNIT B, MITOCHONDRIAL"/>
    <property type="match status" value="1"/>
</dbReference>
<sequence>MTTLKLEIPPLREAVRKRPGMYFGDVHDKGGLFHLVLDVIANALDLALGGRCTRIDVEFGDDDSVTVSDDGPGIPVARDKGPSLIEILEHRDEWPTVDGHRPHVHLGLGAIGLAVVNAASESFELVTVCDGRRATARYSRGIAVQPLVVEPTTQPTGTRVRVRPDPQIFTVTRIPREDLGARLLDLSFLMPQVRLSWTGSAPRFGQGLVDLVRLSARTTLGGIAHRRQEVETEAGPIDVEVVLAWCDDSRPATCIHGFVNMERTREPGTHGEGLLDGLRGFFPRKGAAARREGLMAAVAVI</sequence>
<dbReference type="InterPro" id="IPR036890">
    <property type="entry name" value="HATPase_C_sf"/>
</dbReference>
<evidence type="ECO:0000256" key="7">
    <source>
        <dbReference type="ARBA" id="ARBA00023125"/>
    </source>
</evidence>
<dbReference type="Gene3D" id="3.30.565.10">
    <property type="entry name" value="Histidine kinase-like ATPase, C-terminal domain"/>
    <property type="match status" value="1"/>
</dbReference>
<evidence type="ECO:0000256" key="1">
    <source>
        <dbReference type="ARBA" id="ARBA00000185"/>
    </source>
</evidence>
<keyword evidence="5 10" id="KW-0067">ATP-binding</keyword>
<evidence type="ECO:0000256" key="8">
    <source>
        <dbReference type="ARBA" id="ARBA00023235"/>
    </source>
</evidence>
<name>A0A9X3EHX9_9BACT</name>
<dbReference type="GO" id="GO:0005524">
    <property type="term" value="F:ATP binding"/>
    <property type="evidence" value="ECO:0007669"/>
    <property type="project" value="UniProtKB-KW"/>
</dbReference>
<evidence type="ECO:0000256" key="2">
    <source>
        <dbReference type="ARBA" id="ARBA00010708"/>
    </source>
</evidence>
<proteinExistence type="inferred from homology"/>
<dbReference type="EC" id="5.6.2.2" evidence="3"/>
<keyword evidence="7" id="KW-0238">DNA-binding</keyword>
<dbReference type="EMBL" id="JAPNKE010000002">
    <property type="protein sequence ID" value="MCY1004382.1"/>
    <property type="molecule type" value="Genomic_DNA"/>
</dbReference>
<accession>A0A9X3EHX9</accession>
<keyword evidence="6" id="KW-0799">Topoisomerase</keyword>
<reference evidence="10" key="1">
    <citation type="submission" date="2022-11" db="EMBL/GenBank/DDBJ databases">
        <title>Minimal conservation of predation-associated metabolite biosynthetic gene clusters underscores biosynthetic potential of Myxococcota including descriptions for ten novel species: Archangium lansinium sp. nov., Myxococcus landrumus sp. nov., Nannocystis bai.</title>
        <authorList>
            <person name="Ahearne A."/>
            <person name="Stevens C."/>
            <person name="Phillips K."/>
        </authorList>
    </citation>
    <scope>NUCLEOTIDE SEQUENCE</scope>
    <source>
        <strain evidence="10">Na p29</strain>
    </source>
</reference>
<dbReference type="InterPro" id="IPR020568">
    <property type="entry name" value="Ribosomal_Su5_D2-typ_SF"/>
</dbReference>
<dbReference type="InterPro" id="IPR014721">
    <property type="entry name" value="Ribsml_uS5_D2-typ_fold_subgr"/>
</dbReference>
<evidence type="ECO:0000259" key="9">
    <source>
        <dbReference type="SMART" id="SM00387"/>
    </source>
</evidence>
<dbReference type="AlphaFoldDB" id="A0A9X3EHX9"/>
<dbReference type="SMART" id="SM00387">
    <property type="entry name" value="HATPase_c"/>
    <property type="match status" value="1"/>
</dbReference>
<feature type="domain" description="Histidine kinase/HSP90-like ATPase" evidence="9">
    <location>
        <begin position="27"/>
        <end position="168"/>
    </location>
</feature>
<dbReference type="PANTHER" id="PTHR45866">
    <property type="entry name" value="DNA GYRASE/TOPOISOMERASE SUBUNIT B"/>
    <property type="match status" value="1"/>
</dbReference>
<keyword evidence="4" id="KW-0547">Nucleotide-binding</keyword>
<dbReference type="Proteomes" id="UP001150924">
    <property type="component" value="Unassembled WGS sequence"/>
</dbReference>
<dbReference type="SUPFAM" id="SSF54211">
    <property type="entry name" value="Ribosomal protein S5 domain 2-like"/>
    <property type="match status" value="1"/>
</dbReference>
<dbReference type="Gene3D" id="3.30.230.10">
    <property type="match status" value="1"/>
</dbReference>
<dbReference type="RefSeq" id="WP_267765924.1">
    <property type="nucleotide sequence ID" value="NZ_JAPNKE010000002.1"/>
</dbReference>
<dbReference type="InterPro" id="IPR003594">
    <property type="entry name" value="HATPase_dom"/>
</dbReference>
<organism evidence="10 11">
    <name type="scientific">Nannocystis pusilla</name>
    <dbReference type="NCBI Taxonomy" id="889268"/>
    <lineage>
        <taxon>Bacteria</taxon>
        <taxon>Pseudomonadati</taxon>
        <taxon>Myxococcota</taxon>
        <taxon>Polyangia</taxon>
        <taxon>Nannocystales</taxon>
        <taxon>Nannocystaceae</taxon>
        <taxon>Nannocystis</taxon>
    </lineage>
</organism>
<dbReference type="PRINTS" id="PR00418">
    <property type="entry name" value="TPI2FAMILY"/>
</dbReference>
<comment type="caution">
    <text evidence="10">The sequence shown here is derived from an EMBL/GenBank/DDBJ whole genome shotgun (WGS) entry which is preliminary data.</text>
</comment>
<dbReference type="GO" id="GO:0003918">
    <property type="term" value="F:DNA topoisomerase type II (double strand cut, ATP-hydrolyzing) activity"/>
    <property type="evidence" value="ECO:0007669"/>
    <property type="project" value="UniProtKB-EC"/>
</dbReference>
<comment type="catalytic activity">
    <reaction evidence="1">
        <text>ATP-dependent breakage, passage and rejoining of double-stranded DNA.</text>
        <dbReference type="EC" id="5.6.2.2"/>
    </reaction>
</comment>
<evidence type="ECO:0000256" key="6">
    <source>
        <dbReference type="ARBA" id="ARBA00023029"/>
    </source>
</evidence>
<gene>
    <name evidence="10" type="ORF">OV079_02125</name>
</gene>
<evidence type="ECO:0000313" key="10">
    <source>
        <dbReference type="EMBL" id="MCY1004382.1"/>
    </source>
</evidence>
<evidence type="ECO:0000313" key="11">
    <source>
        <dbReference type="Proteomes" id="UP001150924"/>
    </source>
</evidence>